<dbReference type="Proteomes" id="UP000197025">
    <property type="component" value="Unassembled WGS sequence"/>
</dbReference>
<dbReference type="EMBL" id="FYEK01000003">
    <property type="protein sequence ID" value="SNB52789.1"/>
    <property type="molecule type" value="Genomic_DNA"/>
</dbReference>
<feature type="domain" description="Glycosyltransferase 2-like" evidence="10">
    <location>
        <begin position="3"/>
        <end position="110"/>
    </location>
</feature>
<keyword evidence="2" id="KW-1003">Cell membrane</keyword>
<evidence type="ECO:0000256" key="2">
    <source>
        <dbReference type="ARBA" id="ARBA00022475"/>
    </source>
</evidence>
<keyword evidence="4 11" id="KW-0808">Transferase</keyword>
<gene>
    <name evidence="11" type="ORF">SAMN02746019_00023730</name>
</gene>
<sequence length="296" mass="33001">MVSVIIPTLNEAAYLPQLLEALARQTQPPEEVIVADAGSEDGTPKIARAWGARVVPGGRPAVGRNAGARAARGTWLVFLDADVVPRPDFLEKALREIEARRLDVATCLMEPLSPRPTDRVFHEVANGYLLALQWISPRAPGFCILVRRALHEAIGGFDETLVLAEDHDYVRRAARHGRFGVLTSVRIPVSTRRVEEEGVFPLLLKYLWAEAHVWAGRPIRSLPFDYAFGHHRPSSCPCGDAEKEEEEKESWLAWPPALHPQSMIRSMGSRPARLLWPWRRTLPSGDRPLPTSSGDR</sequence>
<evidence type="ECO:0000313" key="11">
    <source>
        <dbReference type="EMBL" id="SNB52789.1"/>
    </source>
</evidence>
<accession>A0A212Q0P7</accession>
<evidence type="ECO:0000313" key="12">
    <source>
        <dbReference type="Proteomes" id="UP000197025"/>
    </source>
</evidence>
<reference evidence="12" key="1">
    <citation type="submission" date="2017-06" db="EMBL/GenBank/DDBJ databases">
        <authorList>
            <person name="Varghese N."/>
            <person name="Submissions S."/>
        </authorList>
    </citation>
    <scope>NUCLEOTIDE SEQUENCE [LARGE SCALE GENOMIC DNA]</scope>
    <source>
        <strain evidence="12">JAD2</strain>
    </source>
</reference>
<comment type="similarity">
    <text evidence="8">Belongs to the glycosyltransferase 2 family. CrtQ subfamily.</text>
</comment>
<comment type="pathway">
    <text evidence="7">Carotenoid biosynthesis; staphyloxanthin biosynthesis; staphyloxanthin from farnesyl diphosphate: step 4/5.</text>
</comment>
<dbReference type="RefSeq" id="WP_159461526.1">
    <property type="nucleotide sequence ID" value="NZ_FYEK01000003.1"/>
</dbReference>
<comment type="function">
    <text evidence="6">Catalyzes the glycosylation of 4,4'-diaponeurosporenoate, i.e. the esterification of glucose at the C1'' position with the carboxyl group of 4,4'-diaponeurosporenic acid, to form glycosyl-4,4'-diaponeurosporenoate. This is a step in the biosynthesis of staphyloxanthin, an orange pigment present in most staphylococci strains.</text>
</comment>
<dbReference type="GO" id="GO:0016757">
    <property type="term" value="F:glycosyltransferase activity"/>
    <property type="evidence" value="ECO:0007669"/>
    <property type="project" value="UniProtKB-KW"/>
</dbReference>
<keyword evidence="5" id="KW-0472">Membrane</keyword>
<evidence type="ECO:0000256" key="6">
    <source>
        <dbReference type="ARBA" id="ARBA00037281"/>
    </source>
</evidence>
<name>A0A212Q0P7_9CHLR</name>
<evidence type="ECO:0000259" key="10">
    <source>
        <dbReference type="Pfam" id="PF00535"/>
    </source>
</evidence>
<dbReference type="Pfam" id="PF00535">
    <property type="entry name" value="Glycos_transf_2"/>
    <property type="match status" value="1"/>
</dbReference>
<protein>
    <recommendedName>
        <fullName evidence="9">4,4'-diaponeurosporenoate glycosyltransferase</fullName>
    </recommendedName>
</protein>
<dbReference type="InterPro" id="IPR001173">
    <property type="entry name" value="Glyco_trans_2-like"/>
</dbReference>
<evidence type="ECO:0000256" key="8">
    <source>
        <dbReference type="ARBA" id="ARBA00038120"/>
    </source>
</evidence>
<evidence type="ECO:0000256" key="5">
    <source>
        <dbReference type="ARBA" id="ARBA00023136"/>
    </source>
</evidence>
<evidence type="ECO:0000256" key="9">
    <source>
        <dbReference type="ARBA" id="ARBA00040345"/>
    </source>
</evidence>
<dbReference type="SUPFAM" id="SSF53448">
    <property type="entry name" value="Nucleotide-diphospho-sugar transferases"/>
    <property type="match status" value="1"/>
</dbReference>
<evidence type="ECO:0000256" key="4">
    <source>
        <dbReference type="ARBA" id="ARBA00022679"/>
    </source>
</evidence>
<dbReference type="GO" id="GO:0005886">
    <property type="term" value="C:plasma membrane"/>
    <property type="evidence" value="ECO:0007669"/>
    <property type="project" value="UniProtKB-SubCell"/>
</dbReference>
<dbReference type="Gene3D" id="3.90.550.10">
    <property type="entry name" value="Spore Coat Polysaccharide Biosynthesis Protein SpsA, Chain A"/>
    <property type="match status" value="1"/>
</dbReference>
<evidence type="ECO:0000256" key="1">
    <source>
        <dbReference type="ARBA" id="ARBA00004236"/>
    </source>
</evidence>
<dbReference type="OrthoDB" id="9766971at2"/>
<dbReference type="InterPro" id="IPR029044">
    <property type="entry name" value="Nucleotide-diphossugar_trans"/>
</dbReference>
<dbReference type="PANTHER" id="PTHR43646">
    <property type="entry name" value="GLYCOSYLTRANSFERASE"/>
    <property type="match status" value="1"/>
</dbReference>
<organism evidence="11 12">
    <name type="scientific">Thermoflexus hugenholtzii JAD2</name>
    <dbReference type="NCBI Taxonomy" id="877466"/>
    <lineage>
        <taxon>Bacteria</taxon>
        <taxon>Bacillati</taxon>
        <taxon>Chloroflexota</taxon>
        <taxon>Thermoflexia</taxon>
        <taxon>Thermoflexales</taxon>
        <taxon>Thermoflexaceae</taxon>
        <taxon>Thermoflexus</taxon>
    </lineage>
</organism>
<keyword evidence="12" id="KW-1185">Reference proteome</keyword>
<evidence type="ECO:0000256" key="7">
    <source>
        <dbReference type="ARBA" id="ARBA00037904"/>
    </source>
</evidence>
<proteinExistence type="inferred from homology"/>
<keyword evidence="3" id="KW-0328">Glycosyltransferase</keyword>
<dbReference type="AlphaFoldDB" id="A0A212Q0P7"/>
<evidence type="ECO:0000256" key="3">
    <source>
        <dbReference type="ARBA" id="ARBA00022676"/>
    </source>
</evidence>
<comment type="subcellular location">
    <subcellularLocation>
        <location evidence="1">Cell membrane</location>
    </subcellularLocation>
</comment>
<dbReference type="PANTHER" id="PTHR43646:SF2">
    <property type="entry name" value="GLYCOSYLTRANSFERASE 2-LIKE DOMAIN-CONTAINING PROTEIN"/>
    <property type="match status" value="1"/>
</dbReference>
<dbReference type="InParanoid" id="A0A212Q0P7"/>